<proteinExistence type="predicted"/>
<protein>
    <submittedName>
        <fullName evidence="1">Uncharacterized protein</fullName>
    </submittedName>
</protein>
<reference evidence="1" key="1">
    <citation type="submission" date="2020-07" db="EMBL/GenBank/DDBJ databases">
        <title>Huge and variable diversity of episymbiotic CPR bacteria and DPANN archaea in groundwater ecosystems.</title>
        <authorList>
            <person name="He C.Y."/>
            <person name="Keren R."/>
            <person name="Whittaker M."/>
            <person name="Farag I.F."/>
            <person name="Doudna J."/>
            <person name="Cate J.H.D."/>
            <person name="Banfield J.F."/>
        </authorList>
    </citation>
    <scope>NUCLEOTIDE SEQUENCE</scope>
    <source>
        <strain evidence="1">NC_groundwater_191_Ag_S-0.1um_45_8</strain>
    </source>
</reference>
<dbReference type="AlphaFoldDB" id="A0A9D6HSK3"/>
<evidence type="ECO:0000313" key="2">
    <source>
        <dbReference type="Proteomes" id="UP000786662"/>
    </source>
</evidence>
<name>A0A9D6HSK3_9BACT</name>
<dbReference type="Proteomes" id="UP000786662">
    <property type="component" value="Unassembled WGS sequence"/>
</dbReference>
<gene>
    <name evidence="1" type="ORF">HYT38_01285</name>
</gene>
<comment type="caution">
    <text evidence="1">The sequence shown here is derived from an EMBL/GenBank/DDBJ whole genome shotgun (WGS) entry which is preliminary data.</text>
</comment>
<organism evidence="1 2">
    <name type="scientific">Candidatus Sungiibacteriota bacterium</name>
    <dbReference type="NCBI Taxonomy" id="2750080"/>
    <lineage>
        <taxon>Bacteria</taxon>
        <taxon>Candidatus Sungiibacteriota</taxon>
    </lineage>
</organism>
<evidence type="ECO:0000313" key="1">
    <source>
        <dbReference type="EMBL" id="MBI2052297.1"/>
    </source>
</evidence>
<accession>A0A9D6HSK3</accession>
<dbReference type="EMBL" id="JACOYY010000037">
    <property type="protein sequence ID" value="MBI2052297.1"/>
    <property type="molecule type" value="Genomic_DNA"/>
</dbReference>
<sequence length="223" mass="24945">MPKESSTHQFIEVKEIKDSIAVLKNGGLRLVLMVSSINFGLKSEAEQEAVIARFQDFINSLDWSVEILLQSRTLDLSDYLKFLDERATLQTNELLKIQTAEYIGFIQELVKLTNVMSKFFYVIISVTPAVNIEPGGWFDKILSRGKKEKENKTDLSFEAKKNELTQRADQITGLLGTMGLKALPLAGEELIELLYTSYNPGSAVKQKNLEALVATGDEAKKPV</sequence>